<dbReference type="InterPro" id="IPR050491">
    <property type="entry name" value="AmpC-like"/>
</dbReference>
<dbReference type="SUPFAM" id="SSF56601">
    <property type="entry name" value="beta-lactamase/transpeptidase-like"/>
    <property type="match status" value="1"/>
</dbReference>
<feature type="domain" description="Beta-lactamase-related" evidence="2">
    <location>
        <begin position="48"/>
        <end position="372"/>
    </location>
</feature>
<dbReference type="Pfam" id="PF00144">
    <property type="entry name" value="Beta-lactamase"/>
    <property type="match status" value="1"/>
</dbReference>
<dbReference type="PANTHER" id="PTHR46825:SF7">
    <property type="entry name" value="D-ALANYL-D-ALANINE CARBOXYPEPTIDASE"/>
    <property type="match status" value="1"/>
</dbReference>
<dbReference type="GO" id="GO:0016787">
    <property type="term" value="F:hydrolase activity"/>
    <property type="evidence" value="ECO:0007669"/>
    <property type="project" value="UniProtKB-KW"/>
</dbReference>
<feature type="chain" id="PRO_5045299547" evidence="1">
    <location>
        <begin position="20"/>
        <end position="388"/>
    </location>
</feature>
<dbReference type="PANTHER" id="PTHR46825">
    <property type="entry name" value="D-ALANYL-D-ALANINE-CARBOXYPEPTIDASE/ENDOPEPTIDASE AMPH"/>
    <property type="match status" value="1"/>
</dbReference>
<gene>
    <name evidence="3" type="ORF">ACFQKB_22180</name>
</gene>
<proteinExistence type="predicted"/>
<keyword evidence="4" id="KW-1185">Reference proteome</keyword>
<dbReference type="Proteomes" id="UP001596380">
    <property type="component" value="Unassembled WGS sequence"/>
</dbReference>
<accession>A0ABW2CNH7</accession>
<dbReference type="RefSeq" id="WP_206681708.1">
    <property type="nucleotide sequence ID" value="NZ_JBHSXE010000001.1"/>
</dbReference>
<dbReference type="EC" id="3.-.-.-" evidence="3"/>
<keyword evidence="3" id="KW-0378">Hydrolase</keyword>
<dbReference type="EMBL" id="JBHSXS010000013">
    <property type="protein sequence ID" value="MFC6882480.1"/>
    <property type="molecule type" value="Genomic_DNA"/>
</dbReference>
<reference evidence="4" key="1">
    <citation type="journal article" date="2019" name="Int. J. Syst. Evol. Microbiol.">
        <title>The Global Catalogue of Microorganisms (GCM) 10K type strain sequencing project: providing services to taxonomists for standard genome sequencing and annotation.</title>
        <authorList>
            <consortium name="The Broad Institute Genomics Platform"/>
            <consortium name="The Broad Institute Genome Sequencing Center for Infectious Disease"/>
            <person name="Wu L."/>
            <person name="Ma J."/>
        </authorList>
    </citation>
    <scope>NUCLEOTIDE SEQUENCE [LARGE SCALE GENOMIC DNA]</scope>
    <source>
        <strain evidence="4">JCM 3369</strain>
    </source>
</reference>
<evidence type="ECO:0000313" key="3">
    <source>
        <dbReference type="EMBL" id="MFC6882480.1"/>
    </source>
</evidence>
<protein>
    <submittedName>
        <fullName evidence="3">Serine hydrolase domain-containing protein</fullName>
        <ecNumber evidence="3">3.-.-.-</ecNumber>
    </submittedName>
</protein>
<dbReference type="Gene3D" id="3.40.710.10">
    <property type="entry name" value="DD-peptidase/beta-lactamase superfamily"/>
    <property type="match status" value="1"/>
</dbReference>
<name>A0ABW2CNH7_9ACTN</name>
<evidence type="ECO:0000256" key="1">
    <source>
        <dbReference type="SAM" id="SignalP"/>
    </source>
</evidence>
<organism evidence="3 4">
    <name type="scientific">Actinomadura yumaensis</name>
    <dbReference type="NCBI Taxonomy" id="111807"/>
    <lineage>
        <taxon>Bacteria</taxon>
        <taxon>Bacillati</taxon>
        <taxon>Actinomycetota</taxon>
        <taxon>Actinomycetes</taxon>
        <taxon>Streptosporangiales</taxon>
        <taxon>Thermomonosporaceae</taxon>
        <taxon>Actinomadura</taxon>
    </lineage>
</organism>
<sequence length="388" mass="42070">MLKRTITLCGAGAAALAVAASAAAVPTGPASASADRERLQRDTDAIRDAGTTGVLAEVSTGGRTLRARSGVADLRTRGPVPWDAYYRVGSDTKTFVATVVLQLAAEGRIRLTDTVGHWLPGVVAGHGNDGSKITVRDLLRQTSGVYDYSAYLPQDQDHSPESYRRYRFRSYTPARLVAMAMRHAPVFEPGARWEYSNTNYILAGMIVEKATGNPWEHEVHERIIAPLGLDHTMISGTSAYAPRPRATFYQRFEPGGPLVDVSIQADGYADGGVISTGADMNRFHRALLGGRLLRPAQLAEMRRTVPARDWRIVYKDAEYGLGLAKRRLGCGTWAWFHGGSMAGVSSVNSVSPDGRTAVQIMIPTTPATTEDRLKQFKAANALMDHVLC</sequence>
<comment type="caution">
    <text evidence="3">The sequence shown here is derived from an EMBL/GenBank/DDBJ whole genome shotgun (WGS) entry which is preliminary data.</text>
</comment>
<keyword evidence="1" id="KW-0732">Signal</keyword>
<evidence type="ECO:0000313" key="4">
    <source>
        <dbReference type="Proteomes" id="UP001596380"/>
    </source>
</evidence>
<dbReference type="InterPro" id="IPR001466">
    <property type="entry name" value="Beta-lactam-related"/>
</dbReference>
<feature type="signal peptide" evidence="1">
    <location>
        <begin position="1"/>
        <end position="19"/>
    </location>
</feature>
<dbReference type="InterPro" id="IPR012338">
    <property type="entry name" value="Beta-lactam/transpept-like"/>
</dbReference>
<evidence type="ECO:0000259" key="2">
    <source>
        <dbReference type="Pfam" id="PF00144"/>
    </source>
</evidence>